<organism evidence="2 3">
    <name type="scientific">Caenorhabditis auriculariae</name>
    <dbReference type="NCBI Taxonomy" id="2777116"/>
    <lineage>
        <taxon>Eukaryota</taxon>
        <taxon>Metazoa</taxon>
        <taxon>Ecdysozoa</taxon>
        <taxon>Nematoda</taxon>
        <taxon>Chromadorea</taxon>
        <taxon>Rhabditida</taxon>
        <taxon>Rhabditina</taxon>
        <taxon>Rhabditomorpha</taxon>
        <taxon>Rhabditoidea</taxon>
        <taxon>Rhabditidae</taxon>
        <taxon>Peloderinae</taxon>
        <taxon>Caenorhabditis</taxon>
    </lineage>
</organism>
<evidence type="ECO:0000313" key="3">
    <source>
        <dbReference type="Proteomes" id="UP000835052"/>
    </source>
</evidence>
<comment type="caution">
    <text evidence="2">The sequence shown here is derived from an EMBL/GenBank/DDBJ whole genome shotgun (WGS) entry which is preliminary data.</text>
</comment>
<gene>
    <name evidence="2" type="ORF">CAUJ_LOCUS8524</name>
</gene>
<keyword evidence="1" id="KW-0812">Transmembrane</keyword>
<evidence type="ECO:0000313" key="2">
    <source>
        <dbReference type="EMBL" id="CAD6192605.1"/>
    </source>
</evidence>
<name>A0A8S1HBM5_9PELO</name>
<dbReference type="AlphaFoldDB" id="A0A8S1HBM5"/>
<keyword evidence="1" id="KW-0472">Membrane</keyword>
<keyword evidence="1" id="KW-1133">Transmembrane helix</keyword>
<keyword evidence="3" id="KW-1185">Reference proteome</keyword>
<protein>
    <submittedName>
        <fullName evidence="2">Uncharacterized protein</fullName>
    </submittedName>
</protein>
<reference evidence="2" key="1">
    <citation type="submission" date="2020-10" db="EMBL/GenBank/DDBJ databases">
        <authorList>
            <person name="Kikuchi T."/>
        </authorList>
    </citation>
    <scope>NUCLEOTIDE SEQUENCE</scope>
    <source>
        <strain evidence="2">NKZ352</strain>
    </source>
</reference>
<sequence length="168" mass="18236">MLRLQKACVFSTFALGKITDGRECPLTLTHVYCFLLPCHKAAIVMLLHYVVGIAVLLAFVDASLASQKAKAGERVEVDLGKTDTLVRNVDAGRQTFHFQGKDAGFFVTDDGKRVKSNNYEAKNGVLVIKKATRADKGTYEKGDNLVKTVHADGSISAVLGPVLQLQVE</sequence>
<dbReference type="EMBL" id="CAJGYM010000028">
    <property type="protein sequence ID" value="CAD6192605.1"/>
    <property type="molecule type" value="Genomic_DNA"/>
</dbReference>
<proteinExistence type="predicted"/>
<evidence type="ECO:0000256" key="1">
    <source>
        <dbReference type="SAM" id="Phobius"/>
    </source>
</evidence>
<feature type="transmembrane region" description="Helical" evidence="1">
    <location>
        <begin position="41"/>
        <end position="60"/>
    </location>
</feature>
<accession>A0A8S1HBM5</accession>
<dbReference type="PANTHER" id="PTHR35182">
    <property type="entry name" value="PROTEIN CBG13762"/>
    <property type="match status" value="1"/>
</dbReference>
<dbReference type="Proteomes" id="UP000835052">
    <property type="component" value="Unassembled WGS sequence"/>
</dbReference>
<dbReference type="OrthoDB" id="5869021at2759"/>
<dbReference type="PANTHER" id="PTHR35182:SF2">
    <property type="entry name" value="CONSERVED DOMAIN PROTEIN-RELATED"/>
    <property type="match status" value="1"/>
</dbReference>